<evidence type="ECO:0000256" key="3">
    <source>
        <dbReference type="ARBA" id="ARBA00022473"/>
    </source>
</evidence>
<dbReference type="Pfam" id="PF04852">
    <property type="entry name" value="ALOG_dom"/>
    <property type="match status" value="1"/>
</dbReference>
<keyword evidence="10" id="KW-1185">Reference proteome</keyword>
<dbReference type="InterPro" id="IPR040222">
    <property type="entry name" value="ALOG"/>
</dbReference>
<proteinExistence type="inferred from homology"/>
<evidence type="ECO:0000259" key="8">
    <source>
        <dbReference type="PROSITE" id="PS51697"/>
    </source>
</evidence>
<evidence type="ECO:0000256" key="4">
    <source>
        <dbReference type="ARBA" id="ARBA00023015"/>
    </source>
</evidence>
<dbReference type="PANTHER" id="PTHR31165">
    <property type="entry name" value="PROTEIN G1-LIKE2"/>
    <property type="match status" value="1"/>
</dbReference>
<evidence type="ECO:0000256" key="2">
    <source>
        <dbReference type="ARBA" id="ARBA00010308"/>
    </source>
</evidence>
<accession>A0AAF1AQV2</accession>
<keyword evidence="7" id="KW-0539">Nucleus</keyword>
<dbReference type="GO" id="GO:0009299">
    <property type="term" value="P:mRNA transcription"/>
    <property type="evidence" value="ECO:0007669"/>
    <property type="project" value="TreeGrafter"/>
</dbReference>
<evidence type="ECO:0000313" key="10">
    <source>
        <dbReference type="Proteomes" id="UP000077755"/>
    </source>
</evidence>
<dbReference type="GO" id="GO:0003677">
    <property type="term" value="F:DNA binding"/>
    <property type="evidence" value="ECO:0007669"/>
    <property type="project" value="UniProtKB-KW"/>
</dbReference>
<evidence type="ECO:0000256" key="1">
    <source>
        <dbReference type="ARBA" id="ARBA00004123"/>
    </source>
</evidence>
<dbReference type="PANTHER" id="PTHR31165:SF2">
    <property type="entry name" value="ALOG DOMAIN-CONTAINING PROTEIN"/>
    <property type="match status" value="1"/>
</dbReference>
<comment type="similarity">
    <text evidence="2">Belongs to the plant homeotic and developmental regulators ALOG protein family.</text>
</comment>
<evidence type="ECO:0000256" key="6">
    <source>
        <dbReference type="ARBA" id="ARBA00023163"/>
    </source>
</evidence>
<dbReference type="Proteomes" id="UP000077755">
    <property type="component" value="Chromosome 2"/>
</dbReference>
<keyword evidence="3" id="KW-0217">Developmental protein</keyword>
<dbReference type="InterPro" id="IPR006936">
    <property type="entry name" value="ALOG_dom"/>
</dbReference>
<dbReference type="AlphaFoldDB" id="A0AAF1AQV2"/>
<reference evidence="9" key="1">
    <citation type="journal article" date="2016" name="Nat. Genet.">
        <title>A high-quality carrot genome assembly provides new insights into carotenoid accumulation and asterid genome evolution.</title>
        <authorList>
            <person name="Iorizzo M."/>
            <person name="Ellison S."/>
            <person name="Senalik D."/>
            <person name="Zeng P."/>
            <person name="Satapoomin P."/>
            <person name="Huang J."/>
            <person name="Bowman M."/>
            <person name="Iovene M."/>
            <person name="Sanseverino W."/>
            <person name="Cavagnaro P."/>
            <person name="Yildiz M."/>
            <person name="Macko-Podgorni A."/>
            <person name="Moranska E."/>
            <person name="Grzebelus E."/>
            <person name="Grzebelus D."/>
            <person name="Ashrafi H."/>
            <person name="Zheng Z."/>
            <person name="Cheng S."/>
            <person name="Spooner D."/>
            <person name="Van Deynze A."/>
            <person name="Simon P."/>
        </authorList>
    </citation>
    <scope>NUCLEOTIDE SEQUENCE</scope>
    <source>
        <tissue evidence="9">Leaf</tissue>
    </source>
</reference>
<organism evidence="9 10">
    <name type="scientific">Daucus carota subsp. sativus</name>
    <name type="common">Carrot</name>
    <dbReference type="NCBI Taxonomy" id="79200"/>
    <lineage>
        <taxon>Eukaryota</taxon>
        <taxon>Viridiplantae</taxon>
        <taxon>Streptophyta</taxon>
        <taxon>Embryophyta</taxon>
        <taxon>Tracheophyta</taxon>
        <taxon>Spermatophyta</taxon>
        <taxon>Magnoliopsida</taxon>
        <taxon>eudicotyledons</taxon>
        <taxon>Gunneridae</taxon>
        <taxon>Pentapetalae</taxon>
        <taxon>asterids</taxon>
        <taxon>campanulids</taxon>
        <taxon>Apiales</taxon>
        <taxon>Apiaceae</taxon>
        <taxon>Apioideae</taxon>
        <taxon>Scandiceae</taxon>
        <taxon>Daucinae</taxon>
        <taxon>Daucus</taxon>
        <taxon>Daucus sect. Daucus</taxon>
    </lineage>
</organism>
<dbReference type="PROSITE" id="PS51697">
    <property type="entry name" value="ALOG"/>
    <property type="match status" value="1"/>
</dbReference>
<protein>
    <recommendedName>
        <fullName evidence="8">ALOG domain-containing protein</fullName>
    </recommendedName>
</protein>
<keyword evidence="4" id="KW-0805">Transcription regulation</keyword>
<dbReference type="EMBL" id="CP093344">
    <property type="protein sequence ID" value="WOG89582.1"/>
    <property type="molecule type" value="Genomic_DNA"/>
</dbReference>
<dbReference type="GO" id="GO:0005634">
    <property type="term" value="C:nucleus"/>
    <property type="evidence" value="ECO:0007669"/>
    <property type="project" value="UniProtKB-SubCell"/>
</dbReference>
<reference evidence="9" key="2">
    <citation type="submission" date="2022-03" db="EMBL/GenBank/DDBJ databases">
        <title>Draft title - Genomic analysis of global carrot germplasm unveils the trajectory of domestication and the origin of high carotenoid orange carrot.</title>
        <authorList>
            <person name="Iorizzo M."/>
            <person name="Ellison S."/>
            <person name="Senalik D."/>
            <person name="Macko-Podgorni A."/>
            <person name="Grzebelus D."/>
            <person name="Bostan H."/>
            <person name="Rolling W."/>
            <person name="Curaba J."/>
            <person name="Simon P."/>
        </authorList>
    </citation>
    <scope>NUCLEOTIDE SEQUENCE</scope>
    <source>
        <tissue evidence="9">Leaf</tissue>
    </source>
</reference>
<sequence>MSVRRCSGSHVLGFLKYLDQFGATKVHKMSCEYYGQAYSSVACSCPLKEAWSSLQSVVGRLRVAFEEYGGSPLTNPFGSSVVWLYLEEVKVSQAKARGLSYKC</sequence>
<evidence type="ECO:0000256" key="7">
    <source>
        <dbReference type="ARBA" id="ARBA00023242"/>
    </source>
</evidence>
<keyword evidence="5" id="KW-0238">DNA-binding</keyword>
<gene>
    <name evidence="9" type="ORF">DCAR_0208820</name>
</gene>
<evidence type="ECO:0000313" key="9">
    <source>
        <dbReference type="EMBL" id="WOG89582.1"/>
    </source>
</evidence>
<comment type="subcellular location">
    <subcellularLocation>
        <location evidence="1">Nucleus</location>
    </subcellularLocation>
</comment>
<evidence type="ECO:0000256" key="5">
    <source>
        <dbReference type="ARBA" id="ARBA00023125"/>
    </source>
</evidence>
<name>A0AAF1AQV2_DAUCS</name>
<feature type="domain" description="ALOG" evidence="8">
    <location>
        <begin position="1"/>
        <end position="103"/>
    </location>
</feature>
<dbReference type="GO" id="GO:0009416">
    <property type="term" value="P:response to light stimulus"/>
    <property type="evidence" value="ECO:0007669"/>
    <property type="project" value="TreeGrafter"/>
</dbReference>
<keyword evidence="6" id="KW-0804">Transcription</keyword>